<name>A0A382IAX8_9ZZZZ</name>
<accession>A0A382IAX8</accession>
<dbReference type="AlphaFoldDB" id="A0A382IAX8"/>
<protein>
    <recommendedName>
        <fullName evidence="2">D-alanyl-D-alanine carboxypeptidase/D-alanyl-D-alanine-endopeptidase</fullName>
    </recommendedName>
</protein>
<proteinExistence type="predicted"/>
<organism evidence="1">
    <name type="scientific">marine metagenome</name>
    <dbReference type="NCBI Taxonomy" id="408172"/>
    <lineage>
        <taxon>unclassified sequences</taxon>
        <taxon>metagenomes</taxon>
        <taxon>ecological metagenomes</taxon>
    </lineage>
</organism>
<evidence type="ECO:0008006" key="2">
    <source>
        <dbReference type="Google" id="ProtNLM"/>
    </source>
</evidence>
<dbReference type="EMBL" id="UINC01066069">
    <property type="protein sequence ID" value="SVB96389.1"/>
    <property type="molecule type" value="Genomic_DNA"/>
</dbReference>
<dbReference type="Gene3D" id="3.40.710.10">
    <property type="entry name" value="DD-peptidase/beta-lactamase superfamily"/>
    <property type="match status" value="1"/>
</dbReference>
<dbReference type="SUPFAM" id="SSF56601">
    <property type="entry name" value="beta-lactamase/transpeptidase-like"/>
    <property type="match status" value="1"/>
</dbReference>
<reference evidence="1" key="1">
    <citation type="submission" date="2018-05" db="EMBL/GenBank/DDBJ databases">
        <authorList>
            <person name="Lanie J.A."/>
            <person name="Ng W.-L."/>
            <person name="Kazmierczak K.M."/>
            <person name="Andrzejewski T.M."/>
            <person name="Davidsen T.M."/>
            <person name="Wayne K.J."/>
            <person name="Tettelin H."/>
            <person name="Glass J.I."/>
            <person name="Rusch D."/>
            <person name="Podicherti R."/>
            <person name="Tsui H.-C.T."/>
            <person name="Winkler M.E."/>
        </authorList>
    </citation>
    <scope>NUCLEOTIDE SEQUENCE</scope>
</reference>
<dbReference type="InterPro" id="IPR012338">
    <property type="entry name" value="Beta-lactam/transpept-like"/>
</dbReference>
<feature type="non-terminal residue" evidence="1">
    <location>
        <position position="243"/>
    </location>
</feature>
<evidence type="ECO:0000313" key="1">
    <source>
        <dbReference type="EMBL" id="SVB96389.1"/>
    </source>
</evidence>
<gene>
    <name evidence="1" type="ORF">METZ01_LOCUS249243</name>
</gene>
<sequence length="243" mass="27720">MRVLIFLLIGFNLNAQLSNNKIKKWISSQDNLKNAYVSIAIKPLQKDRKIKGVNINKYMTPASNLKLLTVLASIKSGDSINSLKYKFVSDTLHISPTGYPLLEHPLYPDQELTNLLSSANVIVYHNSPNQIEKYGPAWAWDDIIEYFSPERNSFPVYGNVIMVTKSENGKLKVKPDIFDINIDSTFNQSHIRKENKNLFTINPLKIKLHDTIFIPYIVSDQTTNSLIKHITEKEVITESSEII</sequence>